<sequence>MSTNNWEVKPTKTQNNNYKVVLIGDRNVGKSTFIYNFNDQGKEIIISGKRNKNTKKIKIIKKNKQKLKLEISKYEEKSLGGVDKSYFMSTNCFFLMFDVTDEDSLLSCKIWLRDIIKFSRPNTPIILLGNKIDLADEKIIEPYQANEFLYNVRDQLKIKQEIPYYEFSSIAPNEKYYNKIFKKSYQLINERFNSSPPPSPNKSLSSSPNSKTTTTTATGTRNSNEDDQNSSLFSKRGSILISKLTNLLKKE</sequence>
<dbReference type="SMART" id="SM00173">
    <property type="entry name" value="RAS"/>
    <property type="match status" value="1"/>
</dbReference>
<dbReference type="InterPro" id="IPR001806">
    <property type="entry name" value="Small_GTPase"/>
</dbReference>
<keyword evidence="1" id="KW-0547">Nucleotide-binding</keyword>
<dbReference type="EMBL" id="GL871329">
    <property type="protein sequence ID" value="EGC30442.1"/>
    <property type="molecule type" value="Genomic_DNA"/>
</dbReference>
<dbReference type="PRINTS" id="PR00449">
    <property type="entry name" value="RASTRNSFRMNG"/>
</dbReference>
<feature type="region of interest" description="Disordered" evidence="4">
    <location>
        <begin position="192"/>
        <end position="231"/>
    </location>
</feature>
<dbReference type="GO" id="GO:0005525">
    <property type="term" value="F:GTP binding"/>
    <property type="evidence" value="ECO:0000318"/>
    <property type="project" value="GO_Central"/>
</dbReference>
<gene>
    <name evidence="5" type="ORF">DICPUDRAFT_83633</name>
</gene>
<proteinExistence type="predicted"/>
<dbReference type="GO" id="GO:0003924">
    <property type="term" value="F:GTPase activity"/>
    <property type="evidence" value="ECO:0000318"/>
    <property type="project" value="GO_Central"/>
</dbReference>
<keyword evidence="6" id="KW-1185">Reference proteome</keyword>
<dbReference type="Proteomes" id="UP000001064">
    <property type="component" value="Unassembled WGS sequence"/>
</dbReference>
<dbReference type="eggNOG" id="KOG0093">
    <property type="taxonomic scope" value="Eukaryota"/>
</dbReference>
<dbReference type="PANTHER" id="PTHR47977">
    <property type="entry name" value="RAS-RELATED PROTEIN RAB"/>
    <property type="match status" value="1"/>
</dbReference>
<feature type="compositionally biased region" description="Low complexity" evidence="4">
    <location>
        <begin position="201"/>
        <end position="222"/>
    </location>
</feature>
<dbReference type="STRING" id="5786.F1A048"/>
<keyword evidence="2" id="KW-0342">GTP-binding</keyword>
<dbReference type="GO" id="GO:0016192">
    <property type="term" value="P:vesicle-mediated transport"/>
    <property type="evidence" value="ECO:0000318"/>
    <property type="project" value="GO_Central"/>
</dbReference>
<dbReference type="FunFam" id="3.40.50.300:FF:003839">
    <property type="entry name" value="Rab GTPase"/>
    <property type="match status" value="1"/>
</dbReference>
<dbReference type="FunCoup" id="F1A048">
    <property type="interactions" value="2"/>
</dbReference>
<protein>
    <submittedName>
        <fullName evidence="5">Uncharacterized protein</fullName>
    </submittedName>
</protein>
<keyword evidence="3" id="KW-0449">Lipoprotein</keyword>
<name>F1A048_DICPU</name>
<dbReference type="InParanoid" id="F1A048"/>
<evidence type="ECO:0000313" key="6">
    <source>
        <dbReference type="Proteomes" id="UP000001064"/>
    </source>
</evidence>
<evidence type="ECO:0000313" key="5">
    <source>
        <dbReference type="EMBL" id="EGC30442.1"/>
    </source>
</evidence>
<dbReference type="Pfam" id="PF00071">
    <property type="entry name" value="Ras"/>
    <property type="match status" value="1"/>
</dbReference>
<dbReference type="SMART" id="SM00175">
    <property type="entry name" value="RAB"/>
    <property type="match status" value="1"/>
</dbReference>
<evidence type="ECO:0000256" key="4">
    <source>
        <dbReference type="SAM" id="MobiDB-lite"/>
    </source>
</evidence>
<dbReference type="SUPFAM" id="SSF52540">
    <property type="entry name" value="P-loop containing nucleoside triphosphate hydrolases"/>
    <property type="match status" value="1"/>
</dbReference>
<dbReference type="InterPro" id="IPR050227">
    <property type="entry name" value="Rab"/>
</dbReference>
<evidence type="ECO:0000256" key="1">
    <source>
        <dbReference type="ARBA" id="ARBA00022741"/>
    </source>
</evidence>
<dbReference type="KEGG" id="dpp:DICPUDRAFT_83633"/>
<dbReference type="AlphaFoldDB" id="F1A048"/>
<organism evidence="5 6">
    <name type="scientific">Dictyostelium purpureum</name>
    <name type="common">Slime mold</name>
    <dbReference type="NCBI Taxonomy" id="5786"/>
    <lineage>
        <taxon>Eukaryota</taxon>
        <taxon>Amoebozoa</taxon>
        <taxon>Evosea</taxon>
        <taxon>Eumycetozoa</taxon>
        <taxon>Dictyostelia</taxon>
        <taxon>Dictyosteliales</taxon>
        <taxon>Dictyosteliaceae</taxon>
        <taxon>Dictyostelium</taxon>
    </lineage>
</organism>
<evidence type="ECO:0000256" key="2">
    <source>
        <dbReference type="ARBA" id="ARBA00023134"/>
    </source>
</evidence>
<accession>F1A048</accession>
<dbReference type="OrthoDB" id="10554062at2759"/>
<dbReference type="GeneID" id="10510509"/>
<dbReference type="InterPro" id="IPR027417">
    <property type="entry name" value="P-loop_NTPase"/>
</dbReference>
<evidence type="ECO:0000256" key="3">
    <source>
        <dbReference type="ARBA" id="ARBA00023288"/>
    </source>
</evidence>
<dbReference type="RefSeq" id="XP_003293042.1">
    <property type="nucleotide sequence ID" value="XM_003292994.1"/>
</dbReference>
<reference evidence="6" key="1">
    <citation type="journal article" date="2011" name="Genome Biol.">
        <title>Comparative genomics of the social amoebae Dictyostelium discoideum and Dictyostelium purpureum.</title>
        <authorList>
            <consortium name="US DOE Joint Genome Institute (JGI-PGF)"/>
            <person name="Sucgang R."/>
            <person name="Kuo A."/>
            <person name="Tian X."/>
            <person name="Salerno W."/>
            <person name="Parikh A."/>
            <person name="Feasley C.L."/>
            <person name="Dalin E."/>
            <person name="Tu H."/>
            <person name="Huang E."/>
            <person name="Barry K."/>
            <person name="Lindquist E."/>
            <person name="Shapiro H."/>
            <person name="Bruce D."/>
            <person name="Schmutz J."/>
            <person name="Salamov A."/>
            <person name="Fey P."/>
            <person name="Gaudet P."/>
            <person name="Anjard C."/>
            <person name="Babu M.M."/>
            <person name="Basu S."/>
            <person name="Bushmanova Y."/>
            <person name="van der Wel H."/>
            <person name="Katoh-Kurasawa M."/>
            <person name="Dinh C."/>
            <person name="Coutinho P.M."/>
            <person name="Saito T."/>
            <person name="Elias M."/>
            <person name="Schaap P."/>
            <person name="Kay R.R."/>
            <person name="Henrissat B."/>
            <person name="Eichinger L."/>
            <person name="Rivero F."/>
            <person name="Putnam N.H."/>
            <person name="West C.M."/>
            <person name="Loomis W.F."/>
            <person name="Chisholm R.L."/>
            <person name="Shaulsky G."/>
            <person name="Strassmann J.E."/>
            <person name="Queller D.C."/>
            <person name="Kuspa A."/>
            <person name="Grigoriev I.V."/>
        </authorList>
    </citation>
    <scope>NUCLEOTIDE SEQUENCE [LARGE SCALE GENOMIC DNA]</scope>
    <source>
        <strain evidence="6">QSDP1</strain>
    </source>
</reference>
<dbReference type="VEuPathDB" id="AmoebaDB:DICPUDRAFT_83633"/>
<dbReference type="Gene3D" id="3.40.50.300">
    <property type="entry name" value="P-loop containing nucleotide triphosphate hydrolases"/>
    <property type="match status" value="1"/>
</dbReference>
<dbReference type="PROSITE" id="PS51419">
    <property type="entry name" value="RAB"/>
    <property type="match status" value="1"/>
</dbReference>